<keyword evidence="2" id="KW-0732">Signal</keyword>
<dbReference type="PROSITE" id="PS51257">
    <property type="entry name" value="PROKAR_LIPOPROTEIN"/>
    <property type="match status" value="1"/>
</dbReference>
<dbReference type="KEGG" id="aaf:AURANDRAFT_69032"/>
<feature type="signal peptide" evidence="2">
    <location>
        <begin position="1"/>
        <end position="24"/>
    </location>
</feature>
<proteinExistence type="predicted"/>
<reference evidence="3 4" key="1">
    <citation type="journal article" date="2011" name="Proc. Natl. Acad. Sci. U.S.A.">
        <title>Niche of harmful alga Aureococcus anophagefferens revealed through ecogenomics.</title>
        <authorList>
            <person name="Gobler C.J."/>
            <person name="Berry D.L."/>
            <person name="Dyhrman S.T."/>
            <person name="Wilhelm S.W."/>
            <person name="Salamov A."/>
            <person name="Lobanov A.V."/>
            <person name="Zhang Y."/>
            <person name="Collier J.L."/>
            <person name="Wurch L.L."/>
            <person name="Kustka A.B."/>
            <person name="Dill B.D."/>
            <person name="Shah M."/>
            <person name="VerBerkmoes N.C."/>
            <person name="Kuo A."/>
            <person name="Terry A."/>
            <person name="Pangilinan J."/>
            <person name="Lindquist E.A."/>
            <person name="Lucas S."/>
            <person name="Paulsen I.T."/>
            <person name="Hattenrath-Lehmann T.K."/>
            <person name="Talmage S.C."/>
            <person name="Walker E.A."/>
            <person name="Koch F."/>
            <person name="Burson A.M."/>
            <person name="Marcoval M.A."/>
            <person name="Tang Y.Z."/>
            <person name="Lecleir G.R."/>
            <person name="Coyne K.J."/>
            <person name="Berg G.M."/>
            <person name="Bertrand E.M."/>
            <person name="Saito M.A."/>
            <person name="Gladyshev V.N."/>
            <person name="Grigoriev I.V."/>
        </authorList>
    </citation>
    <scope>NUCLEOTIDE SEQUENCE [LARGE SCALE GENOMIC DNA]</scope>
    <source>
        <strain evidence="4">CCMP 1984</strain>
    </source>
</reference>
<dbReference type="Proteomes" id="UP000002729">
    <property type="component" value="Unassembled WGS sequence"/>
</dbReference>
<evidence type="ECO:0000256" key="1">
    <source>
        <dbReference type="SAM" id="MobiDB-lite"/>
    </source>
</evidence>
<dbReference type="AlphaFoldDB" id="F0YRI4"/>
<sequence>MRPTRGGLVATAALLLVRATMSSAGGGGGACNDTAGDDVVRRQPRQVAHVDHLALPHSGSTTVATALRRALEARAIRGAASCAKCSAAACGADALLPVRATLVYRAGHAHFPLAERRAHIASDWADGAVSRAREASGGARQAEHETRMGLRGPSPRVARPGA</sequence>
<name>F0YRI4_AURAN</name>
<dbReference type="GeneID" id="20227195"/>
<gene>
    <name evidence="3" type="ORF">AURANDRAFT_69032</name>
</gene>
<evidence type="ECO:0000313" key="4">
    <source>
        <dbReference type="Proteomes" id="UP000002729"/>
    </source>
</evidence>
<keyword evidence="4" id="KW-1185">Reference proteome</keyword>
<dbReference type="InParanoid" id="F0YRI4"/>
<evidence type="ECO:0000256" key="2">
    <source>
        <dbReference type="SAM" id="SignalP"/>
    </source>
</evidence>
<accession>F0YRI4</accession>
<organism evidence="4">
    <name type="scientific">Aureococcus anophagefferens</name>
    <name type="common">Harmful bloom alga</name>
    <dbReference type="NCBI Taxonomy" id="44056"/>
    <lineage>
        <taxon>Eukaryota</taxon>
        <taxon>Sar</taxon>
        <taxon>Stramenopiles</taxon>
        <taxon>Ochrophyta</taxon>
        <taxon>Pelagophyceae</taxon>
        <taxon>Pelagomonadales</taxon>
        <taxon>Pelagomonadaceae</taxon>
        <taxon>Aureococcus</taxon>
    </lineage>
</organism>
<protein>
    <submittedName>
        <fullName evidence="3">Uncharacterized protein</fullName>
    </submittedName>
</protein>
<feature type="region of interest" description="Disordered" evidence="1">
    <location>
        <begin position="132"/>
        <end position="162"/>
    </location>
</feature>
<feature type="non-terminal residue" evidence="3">
    <location>
        <position position="162"/>
    </location>
</feature>
<dbReference type="RefSeq" id="XP_009043026.1">
    <property type="nucleotide sequence ID" value="XM_009044778.1"/>
</dbReference>
<feature type="chain" id="PRO_5003261820" evidence="2">
    <location>
        <begin position="25"/>
        <end position="162"/>
    </location>
</feature>
<dbReference type="EMBL" id="GL833652">
    <property type="protein sequence ID" value="EGB02276.1"/>
    <property type="molecule type" value="Genomic_DNA"/>
</dbReference>
<evidence type="ECO:0000313" key="3">
    <source>
        <dbReference type="EMBL" id="EGB02276.1"/>
    </source>
</evidence>